<dbReference type="PRINTS" id="PR00385">
    <property type="entry name" value="P450"/>
</dbReference>
<evidence type="ECO:0000256" key="8">
    <source>
        <dbReference type="PIRSR" id="PIRSR602401-1"/>
    </source>
</evidence>
<dbReference type="PROSITE" id="PS00086">
    <property type="entry name" value="CYTOCHROME_P450"/>
    <property type="match status" value="1"/>
</dbReference>
<organism evidence="10 11">
    <name type="scientific">Phlebotomus papatasi</name>
    <name type="common">Sandfly</name>
    <dbReference type="NCBI Taxonomy" id="29031"/>
    <lineage>
        <taxon>Eukaryota</taxon>
        <taxon>Metazoa</taxon>
        <taxon>Ecdysozoa</taxon>
        <taxon>Arthropoda</taxon>
        <taxon>Hexapoda</taxon>
        <taxon>Insecta</taxon>
        <taxon>Pterygota</taxon>
        <taxon>Neoptera</taxon>
        <taxon>Endopterygota</taxon>
        <taxon>Diptera</taxon>
        <taxon>Nematocera</taxon>
        <taxon>Psychodoidea</taxon>
        <taxon>Psychodidae</taxon>
        <taxon>Phlebotomus</taxon>
        <taxon>Phlebotomus</taxon>
    </lineage>
</organism>
<feature type="binding site" description="axial binding residue" evidence="8">
    <location>
        <position position="439"/>
    </location>
    <ligand>
        <name>heme</name>
        <dbReference type="ChEBI" id="CHEBI:30413"/>
    </ligand>
    <ligandPart>
        <name>Fe</name>
        <dbReference type="ChEBI" id="CHEBI:18248"/>
    </ligandPart>
</feature>
<keyword evidence="4 8" id="KW-0479">Metal-binding</keyword>
<keyword evidence="5 9" id="KW-0560">Oxidoreductase</keyword>
<dbReference type="EMBL" id="AJVK01004718">
    <property type="status" value="NOT_ANNOTATED_CDS"/>
    <property type="molecule type" value="Genomic_DNA"/>
</dbReference>
<dbReference type="CDD" id="cd20628">
    <property type="entry name" value="CYP4"/>
    <property type="match status" value="1"/>
</dbReference>
<evidence type="ECO:0000256" key="4">
    <source>
        <dbReference type="ARBA" id="ARBA00022723"/>
    </source>
</evidence>
<proteinExistence type="inferred from homology"/>
<accession>A0A1B0DB94</accession>
<reference evidence="10" key="1">
    <citation type="submission" date="2022-08" db="UniProtKB">
        <authorList>
            <consortium name="EnsemblMetazoa"/>
        </authorList>
    </citation>
    <scope>IDENTIFICATION</scope>
    <source>
        <strain evidence="10">Israel</strain>
    </source>
</reference>
<keyword evidence="7 9" id="KW-0503">Monooxygenase</keyword>
<dbReference type="VEuPathDB" id="VectorBase:PPAPM1_012028"/>
<keyword evidence="11" id="KW-1185">Reference proteome</keyword>
<evidence type="ECO:0000313" key="10">
    <source>
        <dbReference type="EnsemblMetazoa" id="PPAI004991-PA"/>
    </source>
</evidence>
<dbReference type="PANTHER" id="PTHR24291:SF203">
    <property type="entry name" value="CYTOCHROME P450 4D1-RELATED"/>
    <property type="match status" value="1"/>
</dbReference>
<dbReference type="GO" id="GO:0016705">
    <property type="term" value="F:oxidoreductase activity, acting on paired donors, with incorporation or reduction of molecular oxygen"/>
    <property type="evidence" value="ECO:0007669"/>
    <property type="project" value="InterPro"/>
</dbReference>
<keyword evidence="6 8" id="KW-0408">Iron</keyword>
<sequence>MIALGIFLVVLAIYLLKIDFFQRCMRFRKIIDFSFKLPGPPITELTRKAHKEKVLPWLLECRQKYGSRFLIWFGKDLIFFLTHPEDIKFVLSSQEIITKSGNYKVIKPWLGEGLLTSTGTKWQKNRKLLTPAFHFNILKQFQTVMDDCSEILIKKFSAVANEEPVDIYPYITLYALDVICETAMGIKKNAQENSESEYVRAVKKICEITHRRSFSMILRIPFFWNLSSYRKVQDDTLKILHDETRRVIQLRRKALENLNINTSEILNEASSMLGMKKRLAFLDMLLIAQREGKDLTDEHIREEVDTFMFEGHDTTSSAIAFTIYLLSHHPEEQEIAYQEVKDYEGRELETMKYLEAVIKESLRLYPSVPFYSRMITQEKITMGDLEIPSGVTLSVQPYILHRDPEIFPKPDVFNPERFLNAENMHPYAYVPFSAGPRNCIGQKFAMLEMKKTLAKVLHHFEFLPADEKPILLAELILKSNNGVRVRLKKRN</sequence>
<dbReference type="GO" id="GO:0004497">
    <property type="term" value="F:monooxygenase activity"/>
    <property type="evidence" value="ECO:0007669"/>
    <property type="project" value="UniProtKB-KW"/>
</dbReference>
<dbReference type="AlphaFoldDB" id="A0A1B0DB94"/>
<protein>
    <submittedName>
        <fullName evidence="10">Uncharacterized protein</fullName>
    </submittedName>
</protein>
<evidence type="ECO:0000256" key="6">
    <source>
        <dbReference type="ARBA" id="ARBA00023004"/>
    </source>
</evidence>
<dbReference type="VEuPathDB" id="VectorBase:PPAI004991"/>
<dbReference type="Proteomes" id="UP000092462">
    <property type="component" value="Unassembled WGS sequence"/>
</dbReference>
<dbReference type="GO" id="GO:0005506">
    <property type="term" value="F:iron ion binding"/>
    <property type="evidence" value="ECO:0007669"/>
    <property type="project" value="InterPro"/>
</dbReference>
<evidence type="ECO:0000256" key="9">
    <source>
        <dbReference type="RuleBase" id="RU000461"/>
    </source>
</evidence>
<evidence type="ECO:0000256" key="3">
    <source>
        <dbReference type="ARBA" id="ARBA00022617"/>
    </source>
</evidence>
<dbReference type="PRINTS" id="PR00463">
    <property type="entry name" value="EP450I"/>
</dbReference>
<evidence type="ECO:0000256" key="7">
    <source>
        <dbReference type="ARBA" id="ARBA00023033"/>
    </source>
</evidence>
<dbReference type="Gene3D" id="1.10.630.10">
    <property type="entry name" value="Cytochrome P450"/>
    <property type="match status" value="1"/>
</dbReference>
<dbReference type="Pfam" id="PF00067">
    <property type="entry name" value="p450"/>
    <property type="match status" value="1"/>
</dbReference>
<name>A0A1B0DB94_PHLPP</name>
<evidence type="ECO:0000256" key="5">
    <source>
        <dbReference type="ARBA" id="ARBA00023002"/>
    </source>
</evidence>
<dbReference type="SUPFAM" id="SSF48264">
    <property type="entry name" value="Cytochrome P450"/>
    <property type="match status" value="1"/>
</dbReference>
<dbReference type="GO" id="GO:0020037">
    <property type="term" value="F:heme binding"/>
    <property type="evidence" value="ECO:0007669"/>
    <property type="project" value="InterPro"/>
</dbReference>
<evidence type="ECO:0000256" key="1">
    <source>
        <dbReference type="ARBA" id="ARBA00001971"/>
    </source>
</evidence>
<keyword evidence="3 8" id="KW-0349">Heme</keyword>
<dbReference type="InterPro" id="IPR002401">
    <property type="entry name" value="Cyt_P450_E_grp-I"/>
</dbReference>
<comment type="similarity">
    <text evidence="2 9">Belongs to the cytochrome P450 family.</text>
</comment>
<dbReference type="InterPro" id="IPR050196">
    <property type="entry name" value="Cytochrome_P450_Monoox"/>
</dbReference>
<dbReference type="EnsemblMetazoa" id="PPAI004991-RA">
    <property type="protein sequence ID" value="PPAI004991-PA"/>
    <property type="gene ID" value="PPAI004991"/>
</dbReference>
<dbReference type="InterPro" id="IPR017972">
    <property type="entry name" value="Cyt_P450_CS"/>
</dbReference>
<dbReference type="InterPro" id="IPR036396">
    <property type="entry name" value="Cyt_P450_sf"/>
</dbReference>
<dbReference type="EMBL" id="AJVK01004719">
    <property type="status" value="NOT_ANNOTATED_CDS"/>
    <property type="molecule type" value="Genomic_DNA"/>
</dbReference>
<dbReference type="PANTHER" id="PTHR24291">
    <property type="entry name" value="CYTOCHROME P450 FAMILY 4"/>
    <property type="match status" value="1"/>
</dbReference>
<dbReference type="InterPro" id="IPR001128">
    <property type="entry name" value="Cyt_P450"/>
</dbReference>
<evidence type="ECO:0000256" key="2">
    <source>
        <dbReference type="ARBA" id="ARBA00010617"/>
    </source>
</evidence>
<comment type="cofactor">
    <cofactor evidence="1 8">
        <name>heme</name>
        <dbReference type="ChEBI" id="CHEBI:30413"/>
    </cofactor>
</comment>
<evidence type="ECO:0000313" key="11">
    <source>
        <dbReference type="Proteomes" id="UP000092462"/>
    </source>
</evidence>